<dbReference type="GO" id="GO:0019478">
    <property type="term" value="P:D-amino acid catabolic process"/>
    <property type="evidence" value="ECO:0007669"/>
    <property type="project" value="TreeGrafter"/>
</dbReference>
<dbReference type="InterPro" id="IPR006076">
    <property type="entry name" value="FAD-dep_OxRdtase"/>
</dbReference>
<evidence type="ECO:0000256" key="4">
    <source>
        <dbReference type="ARBA" id="ARBA00022827"/>
    </source>
</evidence>
<comment type="cofactor">
    <cofactor evidence="1">
        <name>FAD</name>
        <dbReference type="ChEBI" id="CHEBI:57692"/>
    </cofactor>
</comment>
<geneLocation type="plasmid" evidence="10 11">
    <name>unnamed1</name>
</geneLocation>
<dbReference type="Gene3D" id="3.40.50.720">
    <property type="entry name" value="NAD(P)-binding Rossmann-like Domain"/>
    <property type="match status" value="2"/>
</dbReference>
<evidence type="ECO:0000256" key="5">
    <source>
        <dbReference type="ARBA" id="ARBA00023002"/>
    </source>
</evidence>
<comment type="catalytic activity">
    <reaction evidence="8">
        <text>a D-alpha-amino acid + O2 + H2O = a 2-oxocarboxylate + H2O2 + NH4(+)</text>
        <dbReference type="Rhea" id="RHEA:21816"/>
        <dbReference type="ChEBI" id="CHEBI:15377"/>
        <dbReference type="ChEBI" id="CHEBI:15379"/>
        <dbReference type="ChEBI" id="CHEBI:16240"/>
        <dbReference type="ChEBI" id="CHEBI:28938"/>
        <dbReference type="ChEBI" id="CHEBI:35179"/>
        <dbReference type="ChEBI" id="CHEBI:59871"/>
        <dbReference type="EC" id="1.4.3.3"/>
    </reaction>
    <physiologicalReaction direction="left-to-right" evidence="8">
        <dbReference type="Rhea" id="RHEA:21817"/>
    </physiologicalReaction>
</comment>
<accession>A0A2K9NIN1</accession>
<evidence type="ECO:0000313" key="11">
    <source>
        <dbReference type="Proteomes" id="UP000234752"/>
    </source>
</evidence>
<feature type="domain" description="FAD dependent oxidoreductase" evidence="9">
    <location>
        <begin position="116"/>
        <end position="389"/>
    </location>
</feature>
<dbReference type="PROSITE" id="PS51257">
    <property type="entry name" value="PROKAR_LIPOPROTEIN"/>
    <property type="match status" value="1"/>
</dbReference>
<dbReference type="InterPro" id="IPR006311">
    <property type="entry name" value="TAT_signal"/>
</dbReference>
<dbReference type="EC" id="1.4.3.3" evidence="6"/>
<dbReference type="InterPro" id="IPR006181">
    <property type="entry name" value="D-amino_acid_oxidase_CS"/>
</dbReference>
<keyword evidence="4" id="KW-0274">FAD</keyword>
<dbReference type="PANTHER" id="PTHR11530">
    <property type="entry name" value="D-AMINO ACID OXIDASE"/>
    <property type="match status" value="1"/>
</dbReference>
<dbReference type="RefSeq" id="WP_102114475.1">
    <property type="nucleotide sequence ID" value="NZ_BMGN01000001.1"/>
</dbReference>
<evidence type="ECO:0000256" key="2">
    <source>
        <dbReference type="ARBA" id="ARBA00006730"/>
    </source>
</evidence>
<dbReference type="KEGG" id="ncb:C0V82_21230"/>
<protein>
    <recommendedName>
        <fullName evidence="7">D-amino-acid oxidase</fullName>
        <ecNumber evidence="6">1.4.3.3</ecNumber>
    </recommendedName>
</protein>
<dbReference type="Pfam" id="PF01266">
    <property type="entry name" value="DAO"/>
    <property type="match status" value="1"/>
</dbReference>
<dbReference type="GO" id="GO:0071949">
    <property type="term" value="F:FAD binding"/>
    <property type="evidence" value="ECO:0007669"/>
    <property type="project" value="InterPro"/>
</dbReference>
<dbReference type="SUPFAM" id="SSF51971">
    <property type="entry name" value="Nucleotide-binding domain"/>
    <property type="match status" value="1"/>
</dbReference>
<proteinExistence type="inferred from homology"/>
<keyword evidence="3" id="KW-0285">Flavoprotein</keyword>
<reference evidence="10 11" key="1">
    <citation type="submission" date="2017-12" db="EMBL/GenBank/DDBJ databases">
        <title>Genomes of bacteria within cyanobacterial aggregates.</title>
        <authorList>
            <person name="Cai H."/>
        </authorList>
    </citation>
    <scope>NUCLEOTIDE SEQUENCE [LARGE SCALE GENOMIC DNA]</scope>
    <source>
        <strain evidence="10 11">TH16</strain>
        <plasmid evidence="10 11">unnamed1</plasmid>
    </source>
</reference>
<gene>
    <name evidence="10" type="ORF">C0V82_21230</name>
</gene>
<organism evidence="10 11">
    <name type="scientific">Niveispirillum cyanobacteriorum</name>
    <dbReference type="NCBI Taxonomy" id="1612173"/>
    <lineage>
        <taxon>Bacteria</taxon>
        <taxon>Pseudomonadati</taxon>
        <taxon>Pseudomonadota</taxon>
        <taxon>Alphaproteobacteria</taxon>
        <taxon>Rhodospirillales</taxon>
        <taxon>Azospirillaceae</taxon>
        <taxon>Niveispirillum</taxon>
    </lineage>
</organism>
<dbReference type="Proteomes" id="UP000234752">
    <property type="component" value="Plasmid unnamed1"/>
</dbReference>
<dbReference type="PANTHER" id="PTHR11530:SF11">
    <property type="entry name" value="D-ASPARTATE OXIDASE"/>
    <property type="match status" value="1"/>
</dbReference>
<dbReference type="PROSITE" id="PS00677">
    <property type="entry name" value="DAO"/>
    <property type="match status" value="1"/>
</dbReference>
<dbReference type="AlphaFoldDB" id="A0A2K9NIN1"/>
<evidence type="ECO:0000313" key="10">
    <source>
        <dbReference type="EMBL" id="AUN32948.1"/>
    </source>
</evidence>
<name>A0A2K9NIN1_9PROT</name>
<comment type="similarity">
    <text evidence="2">Belongs to the DAMOX/DASOX family.</text>
</comment>
<dbReference type="InterPro" id="IPR023209">
    <property type="entry name" value="DAO"/>
</dbReference>
<dbReference type="EMBL" id="CP025613">
    <property type="protein sequence ID" value="AUN32948.1"/>
    <property type="molecule type" value="Genomic_DNA"/>
</dbReference>
<evidence type="ECO:0000256" key="1">
    <source>
        <dbReference type="ARBA" id="ARBA00001974"/>
    </source>
</evidence>
<dbReference type="GO" id="GO:0005737">
    <property type="term" value="C:cytoplasm"/>
    <property type="evidence" value="ECO:0007669"/>
    <property type="project" value="TreeGrafter"/>
</dbReference>
<keyword evidence="11" id="KW-1185">Reference proteome</keyword>
<dbReference type="PROSITE" id="PS51318">
    <property type="entry name" value="TAT"/>
    <property type="match status" value="1"/>
</dbReference>
<evidence type="ECO:0000256" key="8">
    <source>
        <dbReference type="ARBA" id="ARBA00049547"/>
    </source>
</evidence>
<keyword evidence="10" id="KW-0614">Plasmid</keyword>
<evidence type="ECO:0000259" key="9">
    <source>
        <dbReference type="Pfam" id="PF01266"/>
    </source>
</evidence>
<evidence type="ECO:0000256" key="6">
    <source>
        <dbReference type="ARBA" id="ARBA00039101"/>
    </source>
</evidence>
<evidence type="ECO:0000256" key="3">
    <source>
        <dbReference type="ARBA" id="ARBA00022630"/>
    </source>
</evidence>
<keyword evidence="5" id="KW-0560">Oxidoreductase</keyword>
<evidence type="ECO:0000256" key="7">
    <source>
        <dbReference type="ARBA" id="ARBA00039751"/>
    </source>
</evidence>
<dbReference type="GO" id="GO:0003884">
    <property type="term" value="F:D-amino-acid oxidase activity"/>
    <property type="evidence" value="ECO:0007669"/>
    <property type="project" value="UniProtKB-EC"/>
</dbReference>
<sequence>MTARSFNRRALLMGGSSTLMAGMLAGCATGPAKLAMTPAPKGPVLTLPPLRASIDRITQITVCTRPFRPQGPRIERVAFGDKALVHHYGHGGAGWSLSWGSAAIATDLAMQTGARDIAVIGCGAIGLTTALQLQRTGARVTIYARDLPPATRSSLATGVWSPESRLALEQHVTPEFKAQWAGMARTSFDRYQTLLGLAGTPIEWIDTHILLSGSNGGSTPPDDRPAFAHGMTREMAPELRAPRVTYAAGNHPFGDREVLTMSGLMFNIAAYSDYLLSGFLSLGGRIEVREFHAAAELSALPQKTLVNCTGYGAKALFGDGTLVPVRGQLARMIPDGDIRYGLYFNQTSFVPRRDGWVFQVTGADEYYGFGIEDTAPDRAEAERAVTTIAGLFAGV</sequence>
<dbReference type="OrthoDB" id="246701at2"/>